<evidence type="ECO:0000313" key="3">
    <source>
        <dbReference type="Proteomes" id="UP000295718"/>
    </source>
</evidence>
<dbReference type="STRING" id="1469948.GCA_000732725_02815"/>
<evidence type="ECO:0000313" key="2">
    <source>
        <dbReference type="EMBL" id="TCL56873.1"/>
    </source>
</evidence>
<dbReference type="InterPro" id="IPR038062">
    <property type="entry name" value="ScdA-like_N_sf"/>
</dbReference>
<dbReference type="Pfam" id="PF08984">
    <property type="entry name" value="DUF1858"/>
    <property type="match status" value="1"/>
</dbReference>
<dbReference type="Proteomes" id="UP000295718">
    <property type="component" value="Unassembled WGS sequence"/>
</dbReference>
<dbReference type="Gene3D" id="1.10.3910.10">
    <property type="entry name" value="SP0561-like"/>
    <property type="match status" value="1"/>
</dbReference>
<dbReference type="OrthoDB" id="9769774at2"/>
<protein>
    <submittedName>
        <fullName evidence="2">Uncharacterized protein DUF1858</fullName>
    </submittedName>
</protein>
<comment type="caution">
    <text evidence="2">The sequence shown here is derived from an EMBL/GenBank/DDBJ whole genome shotgun (WGS) entry which is preliminary data.</text>
</comment>
<evidence type="ECO:0000259" key="1">
    <source>
        <dbReference type="Pfam" id="PF08984"/>
    </source>
</evidence>
<name>A0A4R1QUL1_9FIRM</name>
<accession>A0A4R1QUL1</accession>
<sequence length="79" mass="8682">MSDKILDLNLTVYELCTSDSGIIPILAEAGFTDITKPGMLATAGRFMTIPKGAALKKLDLENIKLIFARHGYIVKEEKK</sequence>
<gene>
    <name evidence="2" type="ORF">EDD76_11045</name>
</gene>
<dbReference type="EMBL" id="SLUO01000010">
    <property type="protein sequence ID" value="TCL56873.1"/>
    <property type="molecule type" value="Genomic_DNA"/>
</dbReference>
<keyword evidence="3" id="KW-1185">Reference proteome</keyword>
<dbReference type="SUPFAM" id="SSF140683">
    <property type="entry name" value="SP0561-like"/>
    <property type="match status" value="1"/>
</dbReference>
<organism evidence="2 3">
    <name type="scientific">Kineothrix alysoides</name>
    <dbReference type="NCBI Taxonomy" id="1469948"/>
    <lineage>
        <taxon>Bacteria</taxon>
        <taxon>Bacillati</taxon>
        <taxon>Bacillota</taxon>
        <taxon>Clostridia</taxon>
        <taxon>Lachnospirales</taxon>
        <taxon>Lachnospiraceae</taxon>
        <taxon>Kineothrix</taxon>
    </lineage>
</organism>
<dbReference type="AlphaFoldDB" id="A0A4R1QUL1"/>
<dbReference type="RefSeq" id="WP_031391480.1">
    <property type="nucleotide sequence ID" value="NZ_JPNB01000002.1"/>
</dbReference>
<feature type="domain" description="DUF1858" evidence="1">
    <location>
        <begin position="7"/>
        <end position="63"/>
    </location>
</feature>
<reference evidence="2 3" key="1">
    <citation type="submission" date="2019-03" db="EMBL/GenBank/DDBJ databases">
        <title>Genomic Encyclopedia of Type Strains, Phase IV (KMG-IV): sequencing the most valuable type-strain genomes for metagenomic binning, comparative biology and taxonomic classification.</title>
        <authorList>
            <person name="Goeker M."/>
        </authorList>
    </citation>
    <scope>NUCLEOTIDE SEQUENCE [LARGE SCALE GENOMIC DNA]</scope>
    <source>
        <strain evidence="2 3">DSM 100556</strain>
    </source>
</reference>
<dbReference type="InterPro" id="IPR015077">
    <property type="entry name" value="DUF1858"/>
</dbReference>
<proteinExistence type="predicted"/>